<keyword evidence="3" id="KW-1185">Reference proteome</keyword>
<dbReference type="EMBL" id="JAGDFM010000053">
    <property type="protein sequence ID" value="KAG7388865.1"/>
    <property type="molecule type" value="Genomic_DNA"/>
</dbReference>
<evidence type="ECO:0000313" key="3">
    <source>
        <dbReference type="Proteomes" id="UP000694044"/>
    </source>
</evidence>
<evidence type="ECO:0000313" key="2">
    <source>
        <dbReference type="EMBL" id="KAG7388865.1"/>
    </source>
</evidence>
<reference evidence="2" key="1">
    <citation type="submission" date="2021-02" db="EMBL/GenBank/DDBJ databases">
        <authorList>
            <person name="Palmer J.M."/>
        </authorList>
    </citation>
    <scope>NUCLEOTIDE SEQUENCE</scope>
    <source>
        <strain evidence="2">SCRP734</strain>
    </source>
</reference>
<comment type="caution">
    <text evidence="2">The sequence shown here is derived from an EMBL/GenBank/DDBJ whole genome shotgun (WGS) entry which is preliminary data.</text>
</comment>
<sequence length="142" mass="16069">MALTRTRFTRTNESSSLSDYELKRRNKMAEHAKVLRTLGLAKAQQEMTRQLQSSKSPEKTKSSKLKKAVAAPKTLRRSSRLWGAPVRIAVAEKRRLQDEKRKQKIGTDAAKRKRHLAARRKREAAIAAAAAERSLRAGHRAN</sequence>
<protein>
    <submittedName>
        <fullName evidence="2">Uncharacterized protein</fullName>
    </submittedName>
</protein>
<organism evidence="2 3">
    <name type="scientific">Phytophthora pseudosyringae</name>
    <dbReference type="NCBI Taxonomy" id="221518"/>
    <lineage>
        <taxon>Eukaryota</taxon>
        <taxon>Sar</taxon>
        <taxon>Stramenopiles</taxon>
        <taxon>Oomycota</taxon>
        <taxon>Peronosporomycetes</taxon>
        <taxon>Peronosporales</taxon>
        <taxon>Peronosporaceae</taxon>
        <taxon>Phytophthora</taxon>
    </lineage>
</organism>
<feature type="region of interest" description="Disordered" evidence="1">
    <location>
        <begin position="96"/>
        <end position="118"/>
    </location>
</feature>
<name>A0A8T1W687_9STRA</name>
<dbReference type="AlphaFoldDB" id="A0A8T1W687"/>
<evidence type="ECO:0000256" key="1">
    <source>
        <dbReference type="SAM" id="MobiDB-lite"/>
    </source>
</evidence>
<proteinExistence type="predicted"/>
<accession>A0A8T1W687</accession>
<dbReference type="Proteomes" id="UP000694044">
    <property type="component" value="Unassembled WGS sequence"/>
</dbReference>
<gene>
    <name evidence="2" type="ORF">PHYPSEUDO_011699</name>
</gene>
<feature type="region of interest" description="Disordered" evidence="1">
    <location>
        <begin position="45"/>
        <end position="73"/>
    </location>
</feature>